<dbReference type="Gene3D" id="3.40.50.1010">
    <property type="entry name" value="5'-nuclease"/>
    <property type="match status" value="1"/>
</dbReference>
<dbReference type="RefSeq" id="WP_338248430.1">
    <property type="nucleotide sequence ID" value="NZ_AP028907.1"/>
</dbReference>
<dbReference type="PANTHER" id="PTHR35901">
    <property type="entry name" value="RIBONUCLEASE VAPC3"/>
    <property type="match status" value="1"/>
</dbReference>
<dbReference type="SUPFAM" id="SSF88723">
    <property type="entry name" value="PIN domain-like"/>
    <property type="match status" value="1"/>
</dbReference>
<dbReference type="PANTHER" id="PTHR35901:SF1">
    <property type="entry name" value="EXONUCLEASE VAPC9"/>
    <property type="match status" value="1"/>
</dbReference>
<dbReference type="CDD" id="cd09873">
    <property type="entry name" value="PIN_Pae0151-like"/>
    <property type="match status" value="1"/>
</dbReference>
<evidence type="ECO:0008006" key="4">
    <source>
        <dbReference type="Google" id="ProtNLM"/>
    </source>
</evidence>
<gene>
    <name evidence="2" type="ORF">PABY_13150</name>
</gene>
<name>A0ABN6ZUZ9_9CREN</name>
<dbReference type="GeneID" id="89289330"/>
<dbReference type="Proteomes" id="UP001341135">
    <property type="component" value="Chromosome"/>
</dbReference>
<protein>
    <recommendedName>
        <fullName evidence="4">RNase VapC</fullName>
    </recommendedName>
</protein>
<proteinExistence type="predicted"/>
<evidence type="ECO:0000256" key="1">
    <source>
        <dbReference type="ARBA" id="ARBA00022842"/>
    </source>
</evidence>
<keyword evidence="3" id="KW-1185">Reference proteome</keyword>
<keyword evidence="1" id="KW-0460">Magnesium</keyword>
<reference evidence="2 3" key="1">
    <citation type="submission" date="2023-09" db="EMBL/GenBank/DDBJ databases">
        <title>Pyrofollis japonicus gen. nov. sp. nov., a novel member of the family Pyrodictiaceae isolated from the Iheya North hydrothermal field.</title>
        <authorList>
            <person name="Miyazaki U."/>
            <person name="Sanari M."/>
            <person name="Tame A."/>
            <person name="Kitajima M."/>
            <person name="Okamoto A."/>
            <person name="Sawayama S."/>
            <person name="Miyazaki J."/>
            <person name="Takai K."/>
            <person name="Nakagawa S."/>
        </authorList>
    </citation>
    <scope>NUCLEOTIDE SEQUENCE [LARGE SCALE GENOMIC DNA]</scope>
    <source>
        <strain evidence="2 3">AV2</strain>
    </source>
</reference>
<organism evidence="2 3">
    <name type="scientific">Pyrodictium abyssi</name>
    <dbReference type="NCBI Taxonomy" id="54256"/>
    <lineage>
        <taxon>Archaea</taxon>
        <taxon>Thermoproteota</taxon>
        <taxon>Thermoprotei</taxon>
        <taxon>Desulfurococcales</taxon>
        <taxon>Pyrodictiaceae</taxon>
        <taxon>Pyrodictium</taxon>
    </lineage>
</organism>
<dbReference type="EMBL" id="AP028907">
    <property type="protein sequence ID" value="BES81748.1"/>
    <property type="molecule type" value="Genomic_DNA"/>
</dbReference>
<accession>A0ABN6ZUZ9</accession>
<dbReference type="InterPro" id="IPR029060">
    <property type="entry name" value="PIN-like_dom_sf"/>
</dbReference>
<evidence type="ECO:0000313" key="2">
    <source>
        <dbReference type="EMBL" id="BES81748.1"/>
    </source>
</evidence>
<dbReference type="InterPro" id="IPR044153">
    <property type="entry name" value="PIN_Pae0151-like"/>
</dbReference>
<evidence type="ECO:0000313" key="3">
    <source>
        <dbReference type="Proteomes" id="UP001341135"/>
    </source>
</evidence>
<sequence length="147" mass="16365">MKALFDASSILMAIRRYGSRAYEVLRGSYTISLALYKVGNAVWKESTLLGTLSVVEAKDVLKAAYALIERMNIVAPRDPILVLTVAHELRTTFYDSAYVVAASENHLTLITEDKKLARKVNKEAKRLAELLGEEPRVLSLDQLQEPG</sequence>
<dbReference type="InterPro" id="IPR051619">
    <property type="entry name" value="TypeII_TA_RNase_PINc/VapC"/>
</dbReference>